<dbReference type="Proteomes" id="UP000700596">
    <property type="component" value="Unassembled WGS sequence"/>
</dbReference>
<keyword evidence="7" id="KW-1185">Reference proteome</keyword>
<comment type="caution">
    <text evidence="6">The sequence shown here is derived from an EMBL/GenBank/DDBJ whole genome shotgun (WGS) entry which is preliminary data.</text>
</comment>
<dbReference type="PROSITE" id="PS00086">
    <property type="entry name" value="CYTOCHROME_P450"/>
    <property type="match status" value="1"/>
</dbReference>
<evidence type="ECO:0000256" key="5">
    <source>
        <dbReference type="RuleBase" id="RU000461"/>
    </source>
</evidence>
<comment type="similarity">
    <text evidence="5">Belongs to the cytochrome P450 family.</text>
</comment>
<dbReference type="GO" id="GO:0020037">
    <property type="term" value="F:heme binding"/>
    <property type="evidence" value="ECO:0007669"/>
    <property type="project" value="InterPro"/>
</dbReference>
<gene>
    <name evidence="6" type="ORF">B0J11DRAFT_549077</name>
</gene>
<keyword evidence="3 4" id="KW-0408">Iron</keyword>
<evidence type="ECO:0000256" key="1">
    <source>
        <dbReference type="ARBA" id="ARBA00001971"/>
    </source>
</evidence>
<dbReference type="InterPro" id="IPR050121">
    <property type="entry name" value="Cytochrome_P450_monoxygenase"/>
</dbReference>
<dbReference type="Gene3D" id="1.10.630.10">
    <property type="entry name" value="Cytochrome P450"/>
    <property type="match status" value="1"/>
</dbReference>
<dbReference type="GO" id="GO:0004497">
    <property type="term" value="F:monooxygenase activity"/>
    <property type="evidence" value="ECO:0007669"/>
    <property type="project" value="UniProtKB-KW"/>
</dbReference>
<name>A0A9P9IPG0_9PLEO</name>
<dbReference type="CDD" id="cd11061">
    <property type="entry name" value="CYP67-like"/>
    <property type="match status" value="1"/>
</dbReference>
<keyword evidence="4 5" id="KW-0349">Heme</keyword>
<dbReference type="EMBL" id="JAGMWT010000005">
    <property type="protein sequence ID" value="KAH7128162.1"/>
    <property type="molecule type" value="Genomic_DNA"/>
</dbReference>
<keyword evidence="5" id="KW-0560">Oxidoreductase</keyword>
<sequence length="493" mass="56572">MWAIVALLKFGAILLALRVHCTLFYGYRLLVHPLHKYPGPFIAKFTDLYGAYHAFRMRLHFATYSDHQQYGLIIRQGPNKLVFGSVQALHAPTIFNLFNVIDKRLHRTKRRVIGQGINELAMRRFEPVMNDQVHIFLQQLAKSSEKNETVDMSQRCAWLGLDISGEIGFGHGFELQTDEKNRWMPGGISTSNRRLNVYLQFPALKHIGWEKLFLPIILPKVMRFHRMVRDKIRARLNEDTHSRPDLLSSIHDFKDPDTGKIMGKRELWSEATFLIPAGGDTTASLLAASFFYLSRYHKTYERLAKEIRDTFANAEEIKSGPALAGCKYLRAFIDETLRISPPSNTTLWRDLPADAVSNPVVVDGHVIPPGTTIGINIYCVHRNSTYFPEPNVHKPERWIREESNASDEEWKLQNDAFMPFSLGSRNCAGKAVVYLEIPLVLARTLWYFDFEKVDGNDEGGHPTFYMQDQIGSRHTGPLLKFRMREGVNRDLLV</sequence>
<evidence type="ECO:0000313" key="7">
    <source>
        <dbReference type="Proteomes" id="UP000700596"/>
    </source>
</evidence>
<evidence type="ECO:0000256" key="4">
    <source>
        <dbReference type="PIRSR" id="PIRSR602401-1"/>
    </source>
</evidence>
<organism evidence="6 7">
    <name type="scientific">Dendryphion nanum</name>
    <dbReference type="NCBI Taxonomy" id="256645"/>
    <lineage>
        <taxon>Eukaryota</taxon>
        <taxon>Fungi</taxon>
        <taxon>Dikarya</taxon>
        <taxon>Ascomycota</taxon>
        <taxon>Pezizomycotina</taxon>
        <taxon>Dothideomycetes</taxon>
        <taxon>Pleosporomycetidae</taxon>
        <taxon>Pleosporales</taxon>
        <taxon>Torulaceae</taxon>
        <taxon>Dendryphion</taxon>
    </lineage>
</organism>
<dbReference type="InterPro" id="IPR017972">
    <property type="entry name" value="Cyt_P450_CS"/>
</dbReference>
<dbReference type="InterPro" id="IPR036396">
    <property type="entry name" value="Cyt_P450_sf"/>
</dbReference>
<evidence type="ECO:0000313" key="6">
    <source>
        <dbReference type="EMBL" id="KAH7128162.1"/>
    </source>
</evidence>
<dbReference type="OrthoDB" id="1470350at2759"/>
<evidence type="ECO:0000256" key="3">
    <source>
        <dbReference type="ARBA" id="ARBA00023004"/>
    </source>
</evidence>
<dbReference type="GO" id="GO:0016705">
    <property type="term" value="F:oxidoreductase activity, acting on paired donors, with incorporation or reduction of molecular oxygen"/>
    <property type="evidence" value="ECO:0007669"/>
    <property type="project" value="InterPro"/>
</dbReference>
<keyword evidence="5" id="KW-0503">Monooxygenase</keyword>
<dbReference type="GO" id="GO:0005506">
    <property type="term" value="F:iron ion binding"/>
    <property type="evidence" value="ECO:0007669"/>
    <property type="project" value="InterPro"/>
</dbReference>
<dbReference type="PANTHER" id="PTHR24305">
    <property type="entry name" value="CYTOCHROME P450"/>
    <property type="match status" value="1"/>
</dbReference>
<accession>A0A9P9IPG0</accession>
<keyword evidence="2 4" id="KW-0479">Metal-binding</keyword>
<dbReference type="AlphaFoldDB" id="A0A9P9IPG0"/>
<dbReference type="InterPro" id="IPR001128">
    <property type="entry name" value="Cyt_P450"/>
</dbReference>
<dbReference type="PRINTS" id="PR00385">
    <property type="entry name" value="P450"/>
</dbReference>
<proteinExistence type="inferred from homology"/>
<evidence type="ECO:0000256" key="2">
    <source>
        <dbReference type="ARBA" id="ARBA00022723"/>
    </source>
</evidence>
<comment type="cofactor">
    <cofactor evidence="1 4">
        <name>heme</name>
        <dbReference type="ChEBI" id="CHEBI:30413"/>
    </cofactor>
</comment>
<dbReference type="PANTHER" id="PTHR24305:SF226">
    <property type="entry name" value="CYTOCHROME P450 MONOOXYGENASE"/>
    <property type="match status" value="1"/>
</dbReference>
<dbReference type="PRINTS" id="PR00463">
    <property type="entry name" value="EP450I"/>
</dbReference>
<dbReference type="Pfam" id="PF00067">
    <property type="entry name" value="p450"/>
    <property type="match status" value="1"/>
</dbReference>
<feature type="binding site" description="axial binding residue" evidence="4">
    <location>
        <position position="427"/>
    </location>
    <ligand>
        <name>heme</name>
        <dbReference type="ChEBI" id="CHEBI:30413"/>
    </ligand>
    <ligandPart>
        <name>Fe</name>
        <dbReference type="ChEBI" id="CHEBI:18248"/>
    </ligandPart>
</feature>
<dbReference type="SUPFAM" id="SSF48264">
    <property type="entry name" value="Cytochrome P450"/>
    <property type="match status" value="1"/>
</dbReference>
<protein>
    <submittedName>
        <fullName evidence="6">Cytochrome P450</fullName>
    </submittedName>
</protein>
<dbReference type="InterPro" id="IPR002401">
    <property type="entry name" value="Cyt_P450_E_grp-I"/>
</dbReference>
<reference evidence="6" key="1">
    <citation type="journal article" date="2021" name="Nat. Commun.">
        <title>Genetic determinants of endophytism in the Arabidopsis root mycobiome.</title>
        <authorList>
            <person name="Mesny F."/>
            <person name="Miyauchi S."/>
            <person name="Thiergart T."/>
            <person name="Pickel B."/>
            <person name="Atanasova L."/>
            <person name="Karlsson M."/>
            <person name="Huettel B."/>
            <person name="Barry K.W."/>
            <person name="Haridas S."/>
            <person name="Chen C."/>
            <person name="Bauer D."/>
            <person name="Andreopoulos W."/>
            <person name="Pangilinan J."/>
            <person name="LaButti K."/>
            <person name="Riley R."/>
            <person name="Lipzen A."/>
            <person name="Clum A."/>
            <person name="Drula E."/>
            <person name="Henrissat B."/>
            <person name="Kohler A."/>
            <person name="Grigoriev I.V."/>
            <person name="Martin F.M."/>
            <person name="Hacquard S."/>
        </authorList>
    </citation>
    <scope>NUCLEOTIDE SEQUENCE</scope>
    <source>
        <strain evidence="6">MPI-CAGE-CH-0243</strain>
    </source>
</reference>